<feature type="region of interest" description="Disordered" evidence="1">
    <location>
        <begin position="1"/>
        <end position="20"/>
    </location>
</feature>
<protein>
    <submittedName>
        <fullName evidence="2">Uncharacterized protein</fullName>
    </submittedName>
</protein>
<evidence type="ECO:0000313" key="3">
    <source>
        <dbReference type="Proteomes" id="UP000024635"/>
    </source>
</evidence>
<gene>
    <name evidence="2" type="primary">Acey_s0117.g703</name>
    <name evidence="2" type="ORF">Y032_0117g703</name>
</gene>
<sequence>MAPESACRGDSQSDNLTRKRGGTLLSSSITFRLRSVTAFATYRFPAAKSMLSIDTYRNKWRHTAATKSMKTLIIIAAASATTFNEVVAHQ</sequence>
<reference evidence="3" key="1">
    <citation type="journal article" date="2015" name="Nat. Genet.">
        <title>The genome and transcriptome of the zoonotic hookworm Ancylostoma ceylanicum identify infection-specific gene families.</title>
        <authorList>
            <person name="Schwarz E.M."/>
            <person name="Hu Y."/>
            <person name="Antoshechkin I."/>
            <person name="Miller M.M."/>
            <person name="Sternberg P.W."/>
            <person name="Aroian R.V."/>
        </authorList>
    </citation>
    <scope>NUCLEOTIDE SEQUENCE</scope>
    <source>
        <strain evidence="3">HY135</strain>
    </source>
</reference>
<dbReference type="Proteomes" id="UP000024635">
    <property type="component" value="Unassembled WGS sequence"/>
</dbReference>
<comment type="caution">
    <text evidence="2">The sequence shown here is derived from an EMBL/GenBank/DDBJ whole genome shotgun (WGS) entry which is preliminary data.</text>
</comment>
<evidence type="ECO:0000256" key="1">
    <source>
        <dbReference type="SAM" id="MobiDB-lite"/>
    </source>
</evidence>
<evidence type="ECO:0000313" key="2">
    <source>
        <dbReference type="EMBL" id="EYC00265.1"/>
    </source>
</evidence>
<dbReference type="EMBL" id="JARK01001453">
    <property type="protein sequence ID" value="EYC00265.1"/>
    <property type="molecule type" value="Genomic_DNA"/>
</dbReference>
<accession>A0A016TCA3</accession>
<proteinExistence type="predicted"/>
<keyword evidence="3" id="KW-1185">Reference proteome</keyword>
<organism evidence="2 3">
    <name type="scientific">Ancylostoma ceylanicum</name>
    <dbReference type="NCBI Taxonomy" id="53326"/>
    <lineage>
        <taxon>Eukaryota</taxon>
        <taxon>Metazoa</taxon>
        <taxon>Ecdysozoa</taxon>
        <taxon>Nematoda</taxon>
        <taxon>Chromadorea</taxon>
        <taxon>Rhabditida</taxon>
        <taxon>Rhabditina</taxon>
        <taxon>Rhabditomorpha</taxon>
        <taxon>Strongyloidea</taxon>
        <taxon>Ancylostomatidae</taxon>
        <taxon>Ancylostomatinae</taxon>
        <taxon>Ancylostoma</taxon>
    </lineage>
</organism>
<name>A0A016TCA3_9BILA</name>
<dbReference type="AlphaFoldDB" id="A0A016TCA3"/>